<organism evidence="3 4">
    <name type="scientific">Nepenthes gracilis</name>
    <name type="common">Slender pitcher plant</name>
    <dbReference type="NCBI Taxonomy" id="150966"/>
    <lineage>
        <taxon>Eukaryota</taxon>
        <taxon>Viridiplantae</taxon>
        <taxon>Streptophyta</taxon>
        <taxon>Embryophyta</taxon>
        <taxon>Tracheophyta</taxon>
        <taxon>Spermatophyta</taxon>
        <taxon>Magnoliopsida</taxon>
        <taxon>eudicotyledons</taxon>
        <taxon>Gunneridae</taxon>
        <taxon>Pentapetalae</taxon>
        <taxon>Caryophyllales</taxon>
        <taxon>Nepenthaceae</taxon>
        <taxon>Nepenthes</taxon>
    </lineage>
</organism>
<comment type="caution">
    <text evidence="3">The sequence shown here is derived from an EMBL/GenBank/DDBJ whole genome shotgun (WGS) entry which is preliminary data.</text>
</comment>
<dbReference type="AlphaFoldDB" id="A0AAD3SN76"/>
<dbReference type="EMBL" id="BSYO01000014">
    <property type="protein sequence ID" value="GMH14898.1"/>
    <property type="molecule type" value="Genomic_DNA"/>
</dbReference>
<proteinExistence type="predicted"/>
<keyword evidence="4" id="KW-1185">Reference proteome</keyword>
<accession>A0AAD3SN76</accession>
<dbReference type="InterPro" id="IPR039251">
    <property type="entry name" value="OXLD1"/>
</dbReference>
<protein>
    <recommendedName>
        <fullName evidence="2">Oxidoreductase-like domain-containing protein</fullName>
    </recommendedName>
</protein>
<evidence type="ECO:0000313" key="4">
    <source>
        <dbReference type="Proteomes" id="UP001279734"/>
    </source>
</evidence>
<evidence type="ECO:0000256" key="1">
    <source>
        <dbReference type="SAM" id="MobiDB-lite"/>
    </source>
</evidence>
<dbReference type="Proteomes" id="UP001279734">
    <property type="component" value="Unassembled WGS sequence"/>
</dbReference>
<evidence type="ECO:0000259" key="2">
    <source>
        <dbReference type="Pfam" id="PF09791"/>
    </source>
</evidence>
<feature type="region of interest" description="Disordered" evidence="1">
    <location>
        <begin position="63"/>
        <end position="100"/>
    </location>
</feature>
<feature type="region of interest" description="Disordered" evidence="1">
    <location>
        <begin position="1"/>
        <end position="23"/>
    </location>
</feature>
<dbReference type="Pfam" id="PF09791">
    <property type="entry name" value="Oxidored-like"/>
    <property type="match status" value="1"/>
</dbReference>
<sequence>MGTILFQPPHSLPVPAVEPQRNSNVRNDGASVFPFPMRRLYLYANKIAIVPSIRRYPRVSSVNSMAEEAQKEKQEAGSVEEERARDGPKNLPPPPEMPEPGDCCGSGCVRCVWDIYYEELDAYLELSKQYAKPESSHPSKD</sequence>
<gene>
    <name evidence="3" type="ORF">Nepgr_016739</name>
</gene>
<name>A0AAD3SN76_NEPGR</name>
<dbReference type="InterPro" id="IPR019180">
    <property type="entry name" value="Oxidoreductase-like_N"/>
</dbReference>
<evidence type="ECO:0000313" key="3">
    <source>
        <dbReference type="EMBL" id="GMH14898.1"/>
    </source>
</evidence>
<feature type="compositionally biased region" description="Basic and acidic residues" evidence="1">
    <location>
        <begin position="68"/>
        <end position="88"/>
    </location>
</feature>
<dbReference type="PANTHER" id="PTHR21193">
    <property type="entry name" value="OXIDOREDUCTASE-LIKE DOMAIN-CONTAINING PROTEIN 1"/>
    <property type="match status" value="1"/>
</dbReference>
<dbReference type="PANTHER" id="PTHR21193:SF3">
    <property type="entry name" value="OXIDOREDUCTASE-LIKE DOMAIN-CONTAINING PROTEIN 1"/>
    <property type="match status" value="1"/>
</dbReference>
<reference evidence="3" key="1">
    <citation type="submission" date="2023-05" db="EMBL/GenBank/DDBJ databases">
        <title>Nepenthes gracilis genome sequencing.</title>
        <authorList>
            <person name="Fukushima K."/>
        </authorList>
    </citation>
    <scope>NUCLEOTIDE SEQUENCE</scope>
    <source>
        <strain evidence="3">SING2019-196</strain>
    </source>
</reference>
<feature type="domain" description="Oxidoreductase-like" evidence="2">
    <location>
        <begin position="91"/>
        <end position="130"/>
    </location>
</feature>